<organism evidence="1">
    <name type="scientific">hydrocarbon metagenome</name>
    <dbReference type="NCBI Taxonomy" id="938273"/>
    <lineage>
        <taxon>unclassified sequences</taxon>
        <taxon>metagenomes</taxon>
        <taxon>ecological metagenomes</taxon>
    </lineage>
</organism>
<proteinExistence type="predicted"/>
<evidence type="ECO:0000313" key="1">
    <source>
        <dbReference type="EMBL" id="KUG05566.1"/>
    </source>
</evidence>
<protein>
    <submittedName>
        <fullName evidence="1">Uncharacterized protein</fullName>
    </submittedName>
</protein>
<sequence>MFCRCSLGSDAESLSLAIPQPYPGWPHIRERIRDMIASAGEVSCITGCMLRYTDLLSVARGIDLPGIETIGDLLSGKFTCSLDAAQNEIMLTGMNLPHMAGSVCSLVNRPGKPGWTLVFCLHTQGPARFATVDSVLQWFDDARALIHGLFDLIVPEEIVQVLK</sequence>
<accession>A0A0W8EAL8</accession>
<dbReference type="EMBL" id="LNQE01001803">
    <property type="protein sequence ID" value="KUG05566.1"/>
    <property type="molecule type" value="Genomic_DNA"/>
</dbReference>
<reference evidence="1" key="1">
    <citation type="journal article" date="2015" name="Proc. Natl. Acad. Sci. U.S.A.">
        <title>Networks of energetic and metabolic interactions define dynamics in microbial communities.</title>
        <authorList>
            <person name="Embree M."/>
            <person name="Liu J.K."/>
            <person name="Al-Bassam M.M."/>
            <person name="Zengler K."/>
        </authorList>
    </citation>
    <scope>NUCLEOTIDE SEQUENCE</scope>
</reference>
<name>A0A0W8EAL8_9ZZZZ</name>
<dbReference type="AlphaFoldDB" id="A0A0W8EAL8"/>
<comment type="caution">
    <text evidence="1">The sequence shown here is derived from an EMBL/GenBank/DDBJ whole genome shotgun (WGS) entry which is preliminary data.</text>
</comment>
<gene>
    <name evidence="1" type="ORF">ASZ90_017003</name>
</gene>